<dbReference type="Pfam" id="PF04191">
    <property type="entry name" value="PEMT"/>
    <property type="match status" value="1"/>
</dbReference>
<evidence type="ECO:0000256" key="4">
    <source>
        <dbReference type="ARBA" id="ARBA00022691"/>
    </source>
</evidence>
<comment type="subcellular location">
    <subcellularLocation>
        <location evidence="1">Endomembrane system</location>
        <topology evidence="1">Multi-pass membrane protein</topology>
    </subcellularLocation>
</comment>
<accession>A0A2R6NEY7</accession>
<dbReference type="EMBL" id="MLYV02001309">
    <property type="protein sequence ID" value="PSR70818.1"/>
    <property type="molecule type" value="Genomic_DNA"/>
</dbReference>
<keyword evidence="3" id="KW-0489">Methyltransferase</keyword>
<evidence type="ECO:0000256" key="10">
    <source>
        <dbReference type="ARBA" id="ARBA00023209"/>
    </source>
</evidence>
<keyword evidence="3" id="KW-0808">Transferase</keyword>
<keyword evidence="13" id="KW-1185">Reference proteome</keyword>
<evidence type="ECO:0000256" key="11">
    <source>
        <dbReference type="ARBA" id="ARBA00023264"/>
    </source>
</evidence>
<dbReference type="GO" id="GO:0006656">
    <property type="term" value="P:phosphatidylcholine biosynthetic process"/>
    <property type="evidence" value="ECO:0007669"/>
    <property type="project" value="UniProtKB-UniPathway"/>
</dbReference>
<evidence type="ECO:0000256" key="6">
    <source>
        <dbReference type="ARBA" id="ARBA00022824"/>
    </source>
</evidence>
<keyword evidence="8" id="KW-0443">Lipid metabolism</keyword>
<evidence type="ECO:0000256" key="2">
    <source>
        <dbReference type="ARBA" id="ARBA00022516"/>
    </source>
</evidence>
<keyword evidence="5" id="KW-0812">Transmembrane</keyword>
<dbReference type="PANTHER" id="PTHR12714:SF9">
    <property type="entry name" value="PROTEIN-S-ISOPRENYLCYSTEINE O-METHYLTRANSFERASE"/>
    <property type="match status" value="1"/>
</dbReference>
<keyword evidence="9" id="KW-0472">Membrane</keyword>
<dbReference type="OrthoDB" id="422086at2759"/>
<dbReference type="AlphaFoldDB" id="A0A2R6NEY7"/>
<keyword evidence="7" id="KW-1133">Transmembrane helix</keyword>
<dbReference type="UniPathway" id="UPA00753"/>
<dbReference type="GO" id="GO:0008168">
    <property type="term" value="F:methyltransferase activity"/>
    <property type="evidence" value="ECO:0007669"/>
    <property type="project" value="UniProtKB-KW"/>
</dbReference>
<evidence type="ECO:0000256" key="8">
    <source>
        <dbReference type="ARBA" id="ARBA00023098"/>
    </source>
</evidence>
<dbReference type="Gene3D" id="1.20.120.1630">
    <property type="match status" value="1"/>
</dbReference>
<protein>
    <submittedName>
        <fullName evidence="12">Uncharacterized protein</fullName>
    </submittedName>
</protein>
<evidence type="ECO:0000256" key="1">
    <source>
        <dbReference type="ARBA" id="ARBA00004127"/>
    </source>
</evidence>
<keyword evidence="2" id="KW-0444">Lipid biosynthesis</keyword>
<keyword evidence="6" id="KW-0256">Endoplasmic reticulum</keyword>
<reference evidence="12 13" key="1">
    <citation type="submission" date="2018-02" db="EMBL/GenBank/DDBJ databases">
        <title>Genome sequence of the basidiomycete white-rot fungus Phlebia centrifuga.</title>
        <authorList>
            <person name="Granchi Z."/>
            <person name="Peng M."/>
            <person name="de Vries R.P."/>
            <person name="Hilden K."/>
            <person name="Makela M.R."/>
            <person name="Grigoriev I."/>
            <person name="Riley R."/>
        </authorList>
    </citation>
    <scope>NUCLEOTIDE SEQUENCE [LARGE SCALE GENOMIC DNA]</scope>
    <source>
        <strain evidence="12 13">FBCC195</strain>
    </source>
</reference>
<organism evidence="12 13">
    <name type="scientific">Hermanssonia centrifuga</name>
    <dbReference type="NCBI Taxonomy" id="98765"/>
    <lineage>
        <taxon>Eukaryota</taxon>
        <taxon>Fungi</taxon>
        <taxon>Dikarya</taxon>
        <taxon>Basidiomycota</taxon>
        <taxon>Agaricomycotina</taxon>
        <taxon>Agaricomycetes</taxon>
        <taxon>Polyporales</taxon>
        <taxon>Meruliaceae</taxon>
        <taxon>Hermanssonia</taxon>
    </lineage>
</organism>
<dbReference type="InterPro" id="IPR007318">
    <property type="entry name" value="Phopholipid_MeTrfase"/>
</dbReference>
<keyword evidence="10" id="KW-0594">Phospholipid biosynthesis</keyword>
<evidence type="ECO:0000256" key="7">
    <source>
        <dbReference type="ARBA" id="ARBA00022989"/>
    </source>
</evidence>
<gene>
    <name evidence="12" type="ORF">PHLCEN_2v13259</name>
</gene>
<evidence type="ECO:0000313" key="13">
    <source>
        <dbReference type="Proteomes" id="UP000186601"/>
    </source>
</evidence>
<dbReference type="PANTHER" id="PTHR12714">
    <property type="entry name" value="PROTEIN-S ISOPRENYLCYSTEINE O-METHYLTRANSFERASE"/>
    <property type="match status" value="1"/>
</dbReference>
<name>A0A2R6NEY7_9APHY</name>
<evidence type="ECO:0000256" key="3">
    <source>
        <dbReference type="ARBA" id="ARBA00022603"/>
    </source>
</evidence>
<keyword evidence="4" id="KW-0949">S-adenosyl-L-methionine</keyword>
<comment type="caution">
    <text evidence="12">The sequence shown here is derived from an EMBL/GenBank/DDBJ whole genome shotgun (WGS) entry which is preliminary data.</text>
</comment>
<proteinExistence type="predicted"/>
<evidence type="ECO:0000256" key="9">
    <source>
        <dbReference type="ARBA" id="ARBA00023136"/>
    </source>
</evidence>
<sequence length="272" mass="30539">MKFEGLLQTTAVHTVVRMGLELDLVGLHTSPINEYITSVLPESMRWSVYQMNEGQMVGDFPPQPAADAKDKARFKERYGKDAFPLVPTWVLGLKVFMLYFEPYNNDLKCLCANKIVTISFNLAELISELSKIFPTLLRWLQFTSPVTYGESLVDDTPIPTDYLLGVTLVVTGALIRVTSYRYLGRHFTWDVSLQRDHKLIVNGPYSIVRHPSYAGSVLFLAGALISQMGQGSWWNHHIWSMAAGKGFVKKIRSCVVSLGIDGLNGRNVHPTD</sequence>
<keyword evidence="11" id="KW-1208">Phospholipid metabolism</keyword>
<evidence type="ECO:0000256" key="5">
    <source>
        <dbReference type="ARBA" id="ARBA00022692"/>
    </source>
</evidence>
<evidence type="ECO:0000313" key="12">
    <source>
        <dbReference type="EMBL" id="PSR70818.1"/>
    </source>
</evidence>
<dbReference type="GO" id="GO:0032259">
    <property type="term" value="P:methylation"/>
    <property type="evidence" value="ECO:0007669"/>
    <property type="project" value="UniProtKB-KW"/>
</dbReference>
<dbReference type="GO" id="GO:0012505">
    <property type="term" value="C:endomembrane system"/>
    <property type="evidence" value="ECO:0007669"/>
    <property type="project" value="UniProtKB-SubCell"/>
</dbReference>
<dbReference type="Proteomes" id="UP000186601">
    <property type="component" value="Unassembled WGS sequence"/>
</dbReference>